<evidence type="ECO:0000259" key="1">
    <source>
        <dbReference type="Pfam" id="PF12146"/>
    </source>
</evidence>
<accession>A0A3M8AI49</accession>
<dbReference type="InterPro" id="IPR022742">
    <property type="entry name" value="Hydrolase_4"/>
</dbReference>
<organism evidence="2 3">
    <name type="scientific">Brevibacillus gelatini</name>
    <dbReference type="NCBI Taxonomy" id="1655277"/>
    <lineage>
        <taxon>Bacteria</taxon>
        <taxon>Bacillati</taxon>
        <taxon>Bacillota</taxon>
        <taxon>Bacilli</taxon>
        <taxon>Bacillales</taxon>
        <taxon>Paenibacillaceae</taxon>
        <taxon>Brevibacillus</taxon>
    </lineage>
</organism>
<evidence type="ECO:0000313" key="3">
    <source>
        <dbReference type="Proteomes" id="UP000268829"/>
    </source>
</evidence>
<dbReference type="PANTHER" id="PTHR11614">
    <property type="entry name" value="PHOSPHOLIPASE-RELATED"/>
    <property type="match status" value="1"/>
</dbReference>
<dbReference type="InterPro" id="IPR051044">
    <property type="entry name" value="MAG_DAG_Lipase"/>
</dbReference>
<evidence type="ECO:0000313" key="2">
    <source>
        <dbReference type="EMBL" id="RNB50902.1"/>
    </source>
</evidence>
<reference evidence="2 3" key="1">
    <citation type="submission" date="2018-10" db="EMBL/GenBank/DDBJ databases">
        <title>Phylogenomics of Brevibacillus.</title>
        <authorList>
            <person name="Dunlap C."/>
        </authorList>
    </citation>
    <scope>NUCLEOTIDE SEQUENCE [LARGE SCALE GENOMIC DNA]</scope>
    <source>
        <strain evidence="2 3">DSM 100115</strain>
    </source>
</reference>
<comment type="caution">
    <text evidence="2">The sequence shown here is derived from an EMBL/GenBank/DDBJ whole genome shotgun (WGS) entry which is preliminary data.</text>
</comment>
<dbReference type="OrthoDB" id="9808398at2"/>
<keyword evidence="2" id="KW-0378">Hydrolase</keyword>
<dbReference type="Gene3D" id="3.40.50.1820">
    <property type="entry name" value="alpha/beta hydrolase"/>
    <property type="match status" value="1"/>
</dbReference>
<gene>
    <name evidence="2" type="ORF">EDM57_22640</name>
</gene>
<feature type="domain" description="Serine aminopeptidase S33" evidence="1">
    <location>
        <begin position="142"/>
        <end position="253"/>
    </location>
</feature>
<dbReference type="Proteomes" id="UP000268829">
    <property type="component" value="Unassembled WGS sequence"/>
</dbReference>
<dbReference type="InterPro" id="IPR029058">
    <property type="entry name" value="AB_hydrolase_fold"/>
</dbReference>
<dbReference type="AlphaFoldDB" id="A0A3M8AI49"/>
<protein>
    <submittedName>
        <fullName evidence="2">Alpha/beta hydrolase</fullName>
    </submittedName>
</protein>
<keyword evidence="3" id="KW-1185">Reference proteome</keyword>
<dbReference type="SUPFAM" id="SSF53474">
    <property type="entry name" value="alpha/beta-Hydrolases"/>
    <property type="match status" value="1"/>
</dbReference>
<name>A0A3M8AI49_9BACL</name>
<dbReference type="GO" id="GO:0016787">
    <property type="term" value="F:hydrolase activity"/>
    <property type="evidence" value="ECO:0007669"/>
    <property type="project" value="UniProtKB-KW"/>
</dbReference>
<dbReference type="Pfam" id="PF12146">
    <property type="entry name" value="Hydrolase_4"/>
    <property type="match status" value="1"/>
</dbReference>
<dbReference type="EMBL" id="RHHS01000073">
    <property type="protein sequence ID" value="RNB50902.1"/>
    <property type="molecule type" value="Genomic_DNA"/>
</dbReference>
<sequence length="355" mass="40639">MLSDKTINRTIRTAQLIDPFWDRWLVHGIDADDLSKVRPGLLSAEHWVNGWHSLAQEKKRQADLFVSEGCISKAEEMYRLTGLYFNLIYWLFPSRTPEKERWYNKCLEMFRQADLLSPIPTQYEWIEIDNHTCAGRIRIPDHSRGIVIIVNPIDSSKEELFKYESDFLNAGFTTVSFDGPGQGESYVLHGLRGTKKRWEAFIDQVIDFTSELFPDKPIFLFGTSLGASWALYGSGSPIVKKTVAVSPAVAFEKLNLPEYFLGRMDCSCTLVPEERAIPDFGKVTFRSPVLVFHGKKDQMVSTADMYELFDSLPAEKRMVEYESEGHCCNHKMDEIRQMAIQWLGAEHDGVEGSFP</sequence>
<proteinExistence type="predicted"/>